<gene>
    <name evidence="1" type="ORF">JKK62_02095</name>
</gene>
<accession>A0A934TXX6</accession>
<protein>
    <submittedName>
        <fullName evidence="1">Uncharacterized protein</fullName>
    </submittedName>
</protein>
<keyword evidence="2" id="KW-1185">Reference proteome</keyword>
<evidence type="ECO:0000313" key="2">
    <source>
        <dbReference type="Proteomes" id="UP000633365"/>
    </source>
</evidence>
<dbReference type="Proteomes" id="UP000633365">
    <property type="component" value="Unassembled WGS sequence"/>
</dbReference>
<evidence type="ECO:0000313" key="1">
    <source>
        <dbReference type="EMBL" id="MBK6087451.1"/>
    </source>
</evidence>
<reference evidence="1" key="1">
    <citation type="submission" date="2021-01" db="EMBL/GenBank/DDBJ databases">
        <title>Genome public.</title>
        <authorList>
            <person name="Liu C."/>
            <person name="Sun Q."/>
        </authorList>
    </citation>
    <scope>NUCLEOTIDE SEQUENCE</scope>
    <source>
        <strain evidence="1">M6</strain>
    </source>
</reference>
<dbReference type="EMBL" id="JAEQMG010000035">
    <property type="protein sequence ID" value="MBK6087451.1"/>
    <property type="molecule type" value="Genomic_DNA"/>
</dbReference>
<comment type="caution">
    <text evidence="1">The sequence shown here is derived from an EMBL/GenBank/DDBJ whole genome shotgun (WGS) entry which is preliminary data.</text>
</comment>
<proteinExistence type="predicted"/>
<sequence length="84" mass="9504">MRYVDKRRTLQNVQFLNERYILTNALPCGWSMTIPTETSIFSTDAIHKPTLCGGSSKPLPYKYAETFTVGEGLAPPETYPKYVV</sequence>
<dbReference type="AlphaFoldDB" id="A0A934TXX6"/>
<dbReference type="RefSeq" id="WP_201426756.1">
    <property type="nucleotide sequence ID" value="NZ_JAEQMG010000035.1"/>
</dbReference>
<name>A0A934TXX6_9FIRM</name>
<organism evidence="1 2">
    <name type="scientific">Ruminococcus difficilis</name>
    <dbReference type="NCBI Taxonomy" id="2763069"/>
    <lineage>
        <taxon>Bacteria</taxon>
        <taxon>Bacillati</taxon>
        <taxon>Bacillota</taxon>
        <taxon>Clostridia</taxon>
        <taxon>Eubacteriales</taxon>
        <taxon>Oscillospiraceae</taxon>
        <taxon>Ruminococcus</taxon>
    </lineage>
</organism>